<evidence type="ECO:0000256" key="2">
    <source>
        <dbReference type="ARBA" id="ARBA00022829"/>
    </source>
</evidence>
<dbReference type="OrthoDB" id="9802051at2"/>
<feature type="region of interest" description="Disordered" evidence="5">
    <location>
        <begin position="25"/>
        <end position="64"/>
    </location>
</feature>
<dbReference type="InterPro" id="IPR041468">
    <property type="entry name" value="HTH_ParB/Spo0J"/>
</dbReference>
<evidence type="ECO:0000313" key="8">
    <source>
        <dbReference type="Proteomes" id="UP000239504"/>
    </source>
</evidence>
<dbReference type="Pfam" id="PF17762">
    <property type="entry name" value="HTH_ParB"/>
    <property type="match status" value="1"/>
</dbReference>
<dbReference type="GO" id="GO:0007059">
    <property type="term" value="P:chromosome segregation"/>
    <property type="evidence" value="ECO:0007669"/>
    <property type="project" value="UniProtKB-KW"/>
</dbReference>
<dbReference type="RefSeq" id="WP_104829428.1">
    <property type="nucleotide sequence ID" value="NZ_PJCH01000005.1"/>
</dbReference>
<dbReference type="Gene3D" id="3.90.1530.30">
    <property type="match status" value="1"/>
</dbReference>
<dbReference type="PANTHER" id="PTHR33375">
    <property type="entry name" value="CHROMOSOME-PARTITIONING PROTEIN PARB-RELATED"/>
    <property type="match status" value="1"/>
</dbReference>
<evidence type="ECO:0000256" key="4">
    <source>
        <dbReference type="ARBA" id="ARBA00025472"/>
    </source>
</evidence>
<comment type="caution">
    <text evidence="7">The sequence shown here is derived from an EMBL/GenBank/DDBJ whole genome shotgun (WGS) entry which is preliminary data.</text>
</comment>
<feature type="compositionally biased region" description="Low complexity" evidence="5">
    <location>
        <begin position="241"/>
        <end position="254"/>
    </location>
</feature>
<protein>
    <submittedName>
        <fullName evidence="7">Chromosome partitioning protein ParB</fullName>
    </submittedName>
</protein>
<dbReference type="SUPFAM" id="SSF109709">
    <property type="entry name" value="KorB DNA-binding domain-like"/>
    <property type="match status" value="1"/>
</dbReference>
<evidence type="ECO:0000313" key="7">
    <source>
        <dbReference type="EMBL" id="PQA88183.1"/>
    </source>
</evidence>
<dbReference type="Gene3D" id="1.10.10.2830">
    <property type="match status" value="1"/>
</dbReference>
<dbReference type="FunFam" id="3.90.1530.30:FF:000001">
    <property type="entry name" value="Chromosome partitioning protein ParB"/>
    <property type="match status" value="1"/>
</dbReference>
<dbReference type="SMART" id="SM00470">
    <property type="entry name" value="ParB"/>
    <property type="match status" value="1"/>
</dbReference>
<keyword evidence="3" id="KW-0238">DNA-binding</keyword>
<dbReference type="GO" id="GO:0003677">
    <property type="term" value="F:DNA binding"/>
    <property type="evidence" value="ECO:0007669"/>
    <property type="project" value="UniProtKB-KW"/>
</dbReference>
<dbReference type="SUPFAM" id="SSF110849">
    <property type="entry name" value="ParB/Sulfiredoxin"/>
    <property type="match status" value="1"/>
</dbReference>
<dbReference type="InterPro" id="IPR004437">
    <property type="entry name" value="ParB/RepB/Spo0J"/>
</dbReference>
<name>A0A2S7K6Q0_9PROT</name>
<keyword evidence="2" id="KW-0159">Chromosome partition</keyword>
<dbReference type="Pfam" id="PF23552">
    <property type="entry name" value="ParB_C"/>
    <property type="match status" value="1"/>
</dbReference>
<dbReference type="EMBL" id="PJCH01000005">
    <property type="protein sequence ID" value="PQA88183.1"/>
    <property type="molecule type" value="Genomic_DNA"/>
</dbReference>
<dbReference type="FunFam" id="1.10.10.2830:FF:000001">
    <property type="entry name" value="Chromosome partitioning protein ParB"/>
    <property type="match status" value="1"/>
</dbReference>
<dbReference type="PANTHER" id="PTHR33375:SF1">
    <property type="entry name" value="CHROMOSOME-PARTITIONING PROTEIN PARB-RELATED"/>
    <property type="match status" value="1"/>
</dbReference>
<dbReference type="GO" id="GO:0045881">
    <property type="term" value="P:positive regulation of sporulation resulting in formation of a cellular spore"/>
    <property type="evidence" value="ECO:0007669"/>
    <property type="project" value="TreeGrafter"/>
</dbReference>
<dbReference type="Proteomes" id="UP000239504">
    <property type="component" value="Unassembled WGS sequence"/>
</dbReference>
<dbReference type="CDD" id="cd16393">
    <property type="entry name" value="SPO0J_N"/>
    <property type="match status" value="1"/>
</dbReference>
<evidence type="ECO:0000259" key="6">
    <source>
        <dbReference type="SMART" id="SM00470"/>
    </source>
</evidence>
<dbReference type="Pfam" id="PF02195">
    <property type="entry name" value="ParB_N"/>
    <property type="match status" value="1"/>
</dbReference>
<dbReference type="AlphaFoldDB" id="A0A2S7K6Q0"/>
<evidence type="ECO:0000256" key="3">
    <source>
        <dbReference type="ARBA" id="ARBA00023125"/>
    </source>
</evidence>
<reference evidence="7 8" key="1">
    <citation type="submission" date="2017-12" db="EMBL/GenBank/DDBJ databases">
        <authorList>
            <person name="Hurst M.R.H."/>
        </authorList>
    </citation>
    <scope>NUCLEOTIDE SEQUENCE [LARGE SCALE GENOMIC DNA]</scope>
    <source>
        <strain evidence="7 8">SY-3-19</strain>
    </source>
</reference>
<keyword evidence="8" id="KW-1185">Reference proteome</keyword>
<dbReference type="InterPro" id="IPR003115">
    <property type="entry name" value="ParB_N"/>
</dbReference>
<dbReference type="NCBIfam" id="TIGR00180">
    <property type="entry name" value="parB_part"/>
    <property type="match status" value="1"/>
</dbReference>
<dbReference type="InterPro" id="IPR057240">
    <property type="entry name" value="ParB_dimer_C"/>
</dbReference>
<feature type="domain" description="ParB-like N-terminal" evidence="6">
    <location>
        <begin position="47"/>
        <end position="137"/>
    </location>
</feature>
<accession>A0A2S7K6Q0</accession>
<organism evidence="7 8">
    <name type="scientific">Hyphococcus luteus</name>
    <dbReference type="NCBI Taxonomy" id="2058213"/>
    <lineage>
        <taxon>Bacteria</taxon>
        <taxon>Pseudomonadati</taxon>
        <taxon>Pseudomonadota</taxon>
        <taxon>Alphaproteobacteria</taxon>
        <taxon>Parvularculales</taxon>
        <taxon>Parvularculaceae</taxon>
        <taxon>Hyphococcus</taxon>
    </lineage>
</organism>
<dbReference type="GO" id="GO:0005694">
    <property type="term" value="C:chromosome"/>
    <property type="evidence" value="ECO:0007669"/>
    <property type="project" value="TreeGrafter"/>
</dbReference>
<proteinExistence type="inferred from homology"/>
<comment type="function">
    <text evidence="4">Involved in chromosome partition. Localize to both poles of the predivisional cell following completion of DNA replication. Binds to the DNA origin of replication.</text>
</comment>
<comment type="similarity">
    <text evidence="1">Belongs to the ParB family.</text>
</comment>
<evidence type="ECO:0000256" key="1">
    <source>
        <dbReference type="ARBA" id="ARBA00006295"/>
    </source>
</evidence>
<dbReference type="InterPro" id="IPR036086">
    <property type="entry name" value="ParB/Sulfiredoxin_sf"/>
</dbReference>
<gene>
    <name evidence="7" type="ORF">CW354_07685</name>
</gene>
<dbReference type="InterPro" id="IPR050336">
    <property type="entry name" value="Chromosome_partition/occlusion"/>
</dbReference>
<evidence type="ECO:0000256" key="5">
    <source>
        <dbReference type="SAM" id="MobiDB-lite"/>
    </source>
</evidence>
<feature type="compositionally biased region" description="Basic and acidic residues" evidence="5">
    <location>
        <begin position="255"/>
        <end position="271"/>
    </location>
</feature>
<feature type="region of interest" description="Disordered" evidence="5">
    <location>
        <begin position="237"/>
        <end position="271"/>
    </location>
</feature>
<sequence>MAAAEKKKSGMKGLGRGLDALLGDVTATKPVPGSPSREGAAAPGPKRELPIEQLKANADQPRRTFDKDAIEELANSISSKGMLQPILVRPQGQDSYEIVAGERRWRAAQKAQLHKVPVIIRELTDEETAEIALIENVQRVDLNPVEEAAAYARLADVFGRTQDDIAKAVGKSRSHVANIMRLLNLPKKALDALSANEITMGHARALLGSSAPKQMLDIVLKGGLSVRETEAHIRQAEAEIKGGASAGKTAGGAAKTEEKSKASSGSKDADTRALERDLSNILGLDVAIDHSKKGAGSVTINYLTLDQLDDLCRRLMGANV</sequence>